<evidence type="ECO:0000256" key="9">
    <source>
        <dbReference type="ARBA" id="ARBA00023136"/>
    </source>
</evidence>
<evidence type="ECO:0000256" key="10">
    <source>
        <dbReference type="ARBA" id="ARBA00023303"/>
    </source>
</evidence>
<keyword evidence="4" id="KW-1003">Cell membrane</keyword>
<dbReference type="PANTHER" id="PTHR21522:SF32">
    <property type="entry name" value="OTOPETRIN-2"/>
    <property type="match status" value="1"/>
</dbReference>
<reference evidence="13 14" key="1">
    <citation type="submission" date="2018-11" db="EMBL/GenBank/DDBJ databases">
        <authorList>
            <consortium name="Pathogen Informatics"/>
        </authorList>
    </citation>
    <scope>NUCLEOTIDE SEQUENCE [LARGE SCALE GENOMIC DNA]</scope>
</reference>
<feature type="compositionally biased region" description="Basic residues" evidence="11">
    <location>
        <begin position="29"/>
        <end position="39"/>
    </location>
</feature>
<dbReference type="EMBL" id="UYRU01002756">
    <property type="protein sequence ID" value="VDK34679.1"/>
    <property type="molecule type" value="Genomic_DNA"/>
</dbReference>
<gene>
    <name evidence="13" type="ORF">DILT_LOCUS612</name>
</gene>
<evidence type="ECO:0000256" key="6">
    <source>
        <dbReference type="ARBA" id="ARBA00022781"/>
    </source>
</evidence>
<evidence type="ECO:0000256" key="8">
    <source>
        <dbReference type="ARBA" id="ARBA00023065"/>
    </source>
</evidence>
<keyword evidence="8" id="KW-0406">Ion transport</keyword>
<evidence type="ECO:0000313" key="13">
    <source>
        <dbReference type="EMBL" id="VDK34679.1"/>
    </source>
</evidence>
<keyword evidence="5 12" id="KW-0812">Transmembrane</keyword>
<dbReference type="AlphaFoldDB" id="A0A3P6PEK4"/>
<proteinExistence type="inferred from homology"/>
<dbReference type="PANTHER" id="PTHR21522">
    <property type="entry name" value="PROTON CHANNEL OTOP"/>
    <property type="match status" value="1"/>
</dbReference>
<evidence type="ECO:0000256" key="2">
    <source>
        <dbReference type="ARBA" id="ARBA00006513"/>
    </source>
</evidence>
<keyword evidence="14" id="KW-1185">Reference proteome</keyword>
<keyword evidence="10" id="KW-0407">Ion channel</keyword>
<evidence type="ECO:0000256" key="5">
    <source>
        <dbReference type="ARBA" id="ARBA00022692"/>
    </source>
</evidence>
<dbReference type="OrthoDB" id="6285055at2759"/>
<keyword evidence="9 12" id="KW-0472">Membrane</keyword>
<protein>
    <submittedName>
        <fullName evidence="13">Uncharacterized protein</fullName>
    </submittedName>
</protein>
<evidence type="ECO:0000256" key="1">
    <source>
        <dbReference type="ARBA" id="ARBA00004651"/>
    </source>
</evidence>
<dbReference type="InterPro" id="IPR004878">
    <property type="entry name" value="Otopetrin"/>
</dbReference>
<accession>A0A3P6PEK4</accession>
<evidence type="ECO:0000256" key="11">
    <source>
        <dbReference type="SAM" id="MobiDB-lite"/>
    </source>
</evidence>
<keyword evidence="7 12" id="KW-1133">Transmembrane helix</keyword>
<comment type="subcellular location">
    <subcellularLocation>
        <location evidence="1">Cell membrane</location>
        <topology evidence="1">Multi-pass membrane protein</topology>
    </subcellularLocation>
</comment>
<evidence type="ECO:0000256" key="12">
    <source>
        <dbReference type="SAM" id="Phobius"/>
    </source>
</evidence>
<dbReference type="Pfam" id="PF03189">
    <property type="entry name" value="Otopetrin"/>
    <property type="match status" value="1"/>
</dbReference>
<evidence type="ECO:0000313" key="14">
    <source>
        <dbReference type="Proteomes" id="UP000281553"/>
    </source>
</evidence>
<evidence type="ECO:0000256" key="4">
    <source>
        <dbReference type="ARBA" id="ARBA00022475"/>
    </source>
</evidence>
<name>A0A3P6PEK4_DIBLA</name>
<keyword evidence="6" id="KW-0375">Hydrogen ion transport</keyword>
<dbReference type="GO" id="GO:0005886">
    <property type="term" value="C:plasma membrane"/>
    <property type="evidence" value="ECO:0007669"/>
    <property type="project" value="UniProtKB-SubCell"/>
</dbReference>
<dbReference type="Proteomes" id="UP000281553">
    <property type="component" value="Unassembled WGS sequence"/>
</dbReference>
<feature type="transmembrane region" description="Helical" evidence="12">
    <location>
        <begin position="87"/>
        <end position="106"/>
    </location>
</feature>
<dbReference type="GO" id="GO:0015252">
    <property type="term" value="F:proton channel activity"/>
    <property type="evidence" value="ECO:0007669"/>
    <property type="project" value="InterPro"/>
</dbReference>
<evidence type="ECO:0000256" key="7">
    <source>
        <dbReference type="ARBA" id="ARBA00022989"/>
    </source>
</evidence>
<evidence type="ECO:0000256" key="3">
    <source>
        <dbReference type="ARBA" id="ARBA00022448"/>
    </source>
</evidence>
<feature type="region of interest" description="Disordered" evidence="11">
    <location>
        <begin position="1"/>
        <end position="50"/>
    </location>
</feature>
<feature type="transmembrane region" description="Helical" evidence="12">
    <location>
        <begin position="126"/>
        <end position="145"/>
    </location>
</feature>
<sequence>MNLIGSNDSQTRKPVTEEFEEDAEEGERKKKTKAYRKGRSQAAEKRSDRRVMKMPTFHTPRLFRHKPRRSLGRTSRPLIWGQEGINLYLRLGAVVFGFGVMILDGFSVSDQFQEENYMNSCHSVLWIPKNVIHSIYIFWQTYFLFKYHRVSESIIVSSEYIVTIDFA</sequence>
<keyword evidence="3" id="KW-0813">Transport</keyword>
<comment type="similarity">
    <text evidence="2">Belongs to the otopetrin family.</text>
</comment>
<organism evidence="13 14">
    <name type="scientific">Dibothriocephalus latus</name>
    <name type="common">Fish tapeworm</name>
    <name type="synonym">Diphyllobothrium latum</name>
    <dbReference type="NCBI Taxonomy" id="60516"/>
    <lineage>
        <taxon>Eukaryota</taxon>
        <taxon>Metazoa</taxon>
        <taxon>Spiralia</taxon>
        <taxon>Lophotrochozoa</taxon>
        <taxon>Platyhelminthes</taxon>
        <taxon>Cestoda</taxon>
        <taxon>Eucestoda</taxon>
        <taxon>Diphyllobothriidea</taxon>
        <taxon>Diphyllobothriidae</taxon>
        <taxon>Dibothriocephalus</taxon>
    </lineage>
</organism>